<evidence type="ECO:0000313" key="2">
    <source>
        <dbReference type="EMBL" id="SDR51929.1"/>
    </source>
</evidence>
<organism evidence="2 3">
    <name type="scientific">Paraburkholderia fungorum</name>
    <dbReference type="NCBI Taxonomy" id="134537"/>
    <lineage>
        <taxon>Bacteria</taxon>
        <taxon>Pseudomonadati</taxon>
        <taxon>Pseudomonadota</taxon>
        <taxon>Betaproteobacteria</taxon>
        <taxon>Burkholderiales</taxon>
        <taxon>Burkholderiaceae</taxon>
        <taxon>Paraburkholderia</taxon>
    </lineage>
</organism>
<dbReference type="Proteomes" id="UP000183487">
    <property type="component" value="Unassembled WGS sequence"/>
</dbReference>
<keyword evidence="3" id="KW-1185">Reference proteome</keyword>
<gene>
    <name evidence="2" type="ORF">SAMN05443245_7060</name>
</gene>
<reference evidence="3" key="1">
    <citation type="submission" date="2016-10" db="EMBL/GenBank/DDBJ databases">
        <authorList>
            <person name="Varghese N."/>
        </authorList>
    </citation>
    <scope>NUCLEOTIDE SEQUENCE [LARGE SCALE GENOMIC DNA]</scope>
    <source>
        <strain evidence="3">GAS106B</strain>
    </source>
</reference>
<dbReference type="Pfam" id="PF14305">
    <property type="entry name" value="ATPgrasp_TupA"/>
    <property type="match status" value="1"/>
</dbReference>
<dbReference type="InterPro" id="IPR029465">
    <property type="entry name" value="ATPgrasp_TupA"/>
</dbReference>
<evidence type="ECO:0000313" key="3">
    <source>
        <dbReference type="Proteomes" id="UP000183487"/>
    </source>
</evidence>
<sequence length="347" mass="39502">MSTPNDVGRRTSSGQGSFWSALKTHSDSRKTVTHSPESGRKIFRNSIGTLYSGVLHGVKYFLPDSVFLFLSHRRRVGRFPNLRNPATFNEIILDRCLHPDPLWSVLADKLAVREYVKEKIGEKYLIPLIAVPDVFTQEVFDTLPESFVMKANHGCGFVKVVWNKADVSFGELQQLADQWLSTDFSVASRERHYRPIKPRIYFEKLLTDRSGKVPPDYKINIFDREQGEPVIYTGVVSDRFGTPHHDFYDTQWNPLHIAAAGYPCSDDPAGRPANWGEVVDVATRLSEGLGYVRVDLYAYDNEIFFGELTFTPGAGVTRFSQDSFDYEWGQLIRTMPSSREANFVRKS</sequence>
<evidence type="ECO:0000256" key="1">
    <source>
        <dbReference type="SAM" id="MobiDB-lite"/>
    </source>
</evidence>
<accession>A0A1H1JQE8</accession>
<name>A0A1H1JQE8_9BURK</name>
<dbReference type="AlphaFoldDB" id="A0A1H1JQE8"/>
<feature type="region of interest" description="Disordered" evidence="1">
    <location>
        <begin position="1"/>
        <end position="37"/>
    </location>
</feature>
<protein>
    <submittedName>
        <fullName evidence="2">TupA-like ATPgrasp</fullName>
    </submittedName>
</protein>
<proteinExistence type="predicted"/>
<dbReference type="EMBL" id="FNKP01000003">
    <property type="protein sequence ID" value="SDR51929.1"/>
    <property type="molecule type" value="Genomic_DNA"/>
</dbReference>
<dbReference type="RefSeq" id="WP_083380235.1">
    <property type="nucleotide sequence ID" value="NZ_FNKP01000003.1"/>
</dbReference>
<dbReference type="OrthoDB" id="9791827at2"/>
<feature type="compositionally biased region" description="Polar residues" evidence="1">
    <location>
        <begin position="1"/>
        <end position="18"/>
    </location>
</feature>